<evidence type="ECO:0000256" key="4">
    <source>
        <dbReference type="ARBA" id="ARBA00023163"/>
    </source>
</evidence>
<keyword evidence="4" id="KW-0804">Transcription</keyword>
<dbReference type="PANTHER" id="PTHR31541:SF25">
    <property type="entry name" value="GAMMA-GLIADIN B"/>
    <property type="match status" value="1"/>
</dbReference>
<dbReference type="InterPro" id="IPR015300">
    <property type="entry name" value="DNA-bd_pseudobarrel_sf"/>
</dbReference>
<organism evidence="7 8">
    <name type="scientific">Actinidia rufa</name>
    <dbReference type="NCBI Taxonomy" id="165716"/>
    <lineage>
        <taxon>Eukaryota</taxon>
        <taxon>Viridiplantae</taxon>
        <taxon>Streptophyta</taxon>
        <taxon>Embryophyta</taxon>
        <taxon>Tracheophyta</taxon>
        <taxon>Spermatophyta</taxon>
        <taxon>Magnoliopsida</taxon>
        <taxon>eudicotyledons</taxon>
        <taxon>Gunneridae</taxon>
        <taxon>Pentapetalae</taxon>
        <taxon>asterids</taxon>
        <taxon>Ericales</taxon>
        <taxon>Actinidiaceae</taxon>
        <taxon>Actinidia</taxon>
    </lineage>
</organism>
<dbReference type="InterPro" id="IPR005508">
    <property type="entry name" value="At2g31720-like"/>
</dbReference>
<dbReference type="GO" id="GO:0003677">
    <property type="term" value="F:DNA binding"/>
    <property type="evidence" value="ECO:0007669"/>
    <property type="project" value="UniProtKB-KW"/>
</dbReference>
<evidence type="ECO:0000256" key="1">
    <source>
        <dbReference type="ARBA" id="ARBA00004123"/>
    </source>
</evidence>
<evidence type="ECO:0000313" key="8">
    <source>
        <dbReference type="Proteomes" id="UP000585474"/>
    </source>
</evidence>
<keyword evidence="3" id="KW-0238">DNA-binding</keyword>
<gene>
    <name evidence="7" type="ORF">Acr_18g0007770</name>
</gene>
<dbReference type="Gene3D" id="2.40.330.10">
    <property type="entry name" value="DNA-binding pseudobarrel domain"/>
    <property type="match status" value="1"/>
</dbReference>
<feature type="region of interest" description="Disordered" evidence="6">
    <location>
        <begin position="412"/>
        <end position="458"/>
    </location>
</feature>
<protein>
    <recommendedName>
        <fullName evidence="9">B3 domain-containing protein</fullName>
    </recommendedName>
</protein>
<dbReference type="Pfam" id="PF03754">
    <property type="entry name" value="At2g31720-like"/>
    <property type="match status" value="1"/>
</dbReference>
<evidence type="ECO:0000256" key="5">
    <source>
        <dbReference type="ARBA" id="ARBA00023242"/>
    </source>
</evidence>
<dbReference type="Proteomes" id="UP000585474">
    <property type="component" value="Unassembled WGS sequence"/>
</dbReference>
<evidence type="ECO:0000256" key="6">
    <source>
        <dbReference type="SAM" id="MobiDB-lite"/>
    </source>
</evidence>
<feature type="region of interest" description="Disordered" evidence="6">
    <location>
        <begin position="216"/>
        <end position="265"/>
    </location>
</feature>
<evidence type="ECO:0000256" key="3">
    <source>
        <dbReference type="ARBA" id="ARBA00023125"/>
    </source>
</evidence>
<dbReference type="EMBL" id="BJWL01000018">
    <property type="protein sequence ID" value="GFZ06607.1"/>
    <property type="molecule type" value="Genomic_DNA"/>
</dbReference>
<comment type="subcellular location">
    <subcellularLocation>
        <location evidence="1">Nucleus</location>
    </subcellularLocation>
</comment>
<evidence type="ECO:0000256" key="2">
    <source>
        <dbReference type="ARBA" id="ARBA00023015"/>
    </source>
</evidence>
<feature type="compositionally biased region" description="Basic and acidic residues" evidence="6">
    <location>
        <begin position="216"/>
        <end position="228"/>
    </location>
</feature>
<proteinExistence type="predicted"/>
<feature type="compositionally biased region" description="Low complexity" evidence="6">
    <location>
        <begin position="412"/>
        <end position="442"/>
    </location>
</feature>
<comment type="caution">
    <text evidence="7">The sequence shown here is derived from an EMBL/GenBank/DDBJ whole genome shotgun (WGS) entry which is preliminary data.</text>
</comment>
<dbReference type="GO" id="GO:0005634">
    <property type="term" value="C:nucleus"/>
    <property type="evidence" value="ECO:0007669"/>
    <property type="project" value="UniProtKB-SubCell"/>
</dbReference>
<evidence type="ECO:0000313" key="7">
    <source>
        <dbReference type="EMBL" id="GFZ06607.1"/>
    </source>
</evidence>
<keyword evidence="5" id="KW-0539">Nucleus</keyword>
<keyword evidence="8" id="KW-1185">Reference proteome</keyword>
<reference evidence="7 8" key="1">
    <citation type="submission" date="2019-07" db="EMBL/GenBank/DDBJ databases">
        <title>De Novo Assembly of kiwifruit Actinidia rufa.</title>
        <authorList>
            <person name="Sugita-Konishi S."/>
            <person name="Sato K."/>
            <person name="Mori E."/>
            <person name="Abe Y."/>
            <person name="Kisaki G."/>
            <person name="Hamano K."/>
            <person name="Suezawa K."/>
            <person name="Otani M."/>
            <person name="Fukuda T."/>
            <person name="Manabe T."/>
            <person name="Gomi K."/>
            <person name="Tabuchi M."/>
            <person name="Akimitsu K."/>
            <person name="Kataoka I."/>
        </authorList>
    </citation>
    <scope>NUCLEOTIDE SEQUENCE [LARGE SCALE GENOMIC DNA]</scope>
    <source>
        <strain evidence="8">cv. Fuchu</strain>
    </source>
</reference>
<name>A0A7J0G756_9ERIC</name>
<accession>A0A7J0G756</accession>
<keyword evidence="2" id="KW-0805">Transcription regulation</keyword>
<evidence type="ECO:0008006" key="9">
    <source>
        <dbReference type="Google" id="ProtNLM"/>
    </source>
</evidence>
<dbReference type="OrthoDB" id="1935604at2759"/>
<sequence>MKTNRLTLEDFKDVKPSPENSALQIISQIAQIARDLFEKEKSMREETNKTIQSQTIQSESFLISADQFCNNPVPMLGIPRRKRKMRLREDANSMPKCYFSMVDSSLKRENWLERRQKKRNDIGCSKWKRGREDSEEEDEAMEKENEWEMSVNVFENSVPSAKLDISKGERMARERSMKKRVDLPVDNNLCKEEIVRREKLLKRPVIDETPKKTEETIFIERRRGRDQQSEDEYDEEEGRAKKKPRKSKKAIDNGPEPPPKLPQRFRDRIRELNGTDVKLVIQKGLSGTDMKDNENRLAMPLLQVRSEFLTDEENLFLGTRDGKKVNGVRVPLVETCGERCELITFKRWEMRKKKGKPSYTYVFVGEWNKVRYRNKLKEGMIVQVWSFRREDGGLGFALVIVGEDGIGSGCRSSAGSSGLSNGSRIGAGPSGLSSGSGSSAGPSGLGGECGDMAEQSSE</sequence>
<dbReference type="AlphaFoldDB" id="A0A7J0G756"/>
<dbReference type="PANTHER" id="PTHR31541">
    <property type="entry name" value="B3 DOMAIN PLANT PROTEIN-RELATED"/>
    <property type="match status" value="1"/>
</dbReference>